<protein>
    <recommendedName>
        <fullName evidence="3">SF4 helicase domain-containing protein</fullName>
    </recommendedName>
</protein>
<dbReference type="EMBL" id="BARU01006160">
    <property type="protein sequence ID" value="GAH45648.1"/>
    <property type="molecule type" value="Genomic_DNA"/>
</dbReference>
<dbReference type="PANTHER" id="PTHR43637">
    <property type="entry name" value="UPF0273 PROTEIN TM_0370"/>
    <property type="match status" value="1"/>
</dbReference>
<keyword evidence="1" id="KW-0547">Nucleotide-binding</keyword>
<feature type="non-terminal residue" evidence="4">
    <location>
        <position position="229"/>
    </location>
</feature>
<comment type="caution">
    <text evidence="4">The sequence shown here is derived from an EMBL/GenBank/DDBJ whole genome shotgun (WGS) entry which is preliminary data.</text>
</comment>
<organism evidence="4">
    <name type="scientific">marine sediment metagenome</name>
    <dbReference type="NCBI Taxonomy" id="412755"/>
    <lineage>
        <taxon>unclassified sequences</taxon>
        <taxon>metagenomes</taxon>
        <taxon>ecological metagenomes</taxon>
    </lineage>
</organism>
<evidence type="ECO:0000256" key="2">
    <source>
        <dbReference type="ARBA" id="ARBA00022840"/>
    </source>
</evidence>
<name>X1HK13_9ZZZZ</name>
<dbReference type="AlphaFoldDB" id="X1HK13"/>
<proteinExistence type="predicted"/>
<dbReference type="GO" id="GO:0006260">
    <property type="term" value="P:DNA replication"/>
    <property type="evidence" value="ECO:0007669"/>
    <property type="project" value="InterPro"/>
</dbReference>
<evidence type="ECO:0000313" key="4">
    <source>
        <dbReference type="EMBL" id="GAH45648.1"/>
    </source>
</evidence>
<dbReference type="InterPro" id="IPR014774">
    <property type="entry name" value="KaiC-like_dom"/>
</dbReference>
<reference evidence="4" key="1">
    <citation type="journal article" date="2014" name="Front. Microbiol.">
        <title>High frequency of phylogenetically diverse reductive dehalogenase-homologous genes in deep subseafloor sedimentary metagenomes.</title>
        <authorList>
            <person name="Kawai M."/>
            <person name="Futagami T."/>
            <person name="Toyoda A."/>
            <person name="Takaki Y."/>
            <person name="Nishi S."/>
            <person name="Hori S."/>
            <person name="Arai W."/>
            <person name="Tsubouchi T."/>
            <person name="Morono Y."/>
            <person name="Uchiyama I."/>
            <person name="Ito T."/>
            <person name="Fujiyama A."/>
            <person name="Inagaki F."/>
            <person name="Takami H."/>
        </authorList>
    </citation>
    <scope>NUCLEOTIDE SEQUENCE</scope>
    <source>
        <strain evidence="4">Expedition CK06-06</strain>
    </source>
</reference>
<dbReference type="SUPFAM" id="SSF52540">
    <property type="entry name" value="P-loop containing nucleoside triphosphate hydrolases"/>
    <property type="match status" value="1"/>
</dbReference>
<gene>
    <name evidence="4" type="ORF">S03H2_12095</name>
</gene>
<dbReference type="PROSITE" id="PS51199">
    <property type="entry name" value="SF4_HELICASE"/>
    <property type="match status" value="1"/>
</dbReference>
<dbReference type="Pfam" id="PF06745">
    <property type="entry name" value="ATPase"/>
    <property type="match status" value="1"/>
</dbReference>
<evidence type="ECO:0000256" key="1">
    <source>
        <dbReference type="ARBA" id="ARBA00022741"/>
    </source>
</evidence>
<feature type="domain" description="SF4 helicase" evidence="3">
    <location>
        <begin position="148"/>
        <end position="229"/>
    </location>
</feature>
<dbReference type="GO" id="GO:0005524">
    <property type="term" value="F:ATP binding"/>
    <property type="evidence" value="ECO:0007669"/>
    <property type="project" value="UniProtKB-KW"/>
</dbReference>
<dbReference type="InterPro" id="IPR027417">
    <property type="entry name" value="P-loop_NTPase"/>
</dbReference>
<dbReference type="Gene3D" id="3.40.50.300">
    <property type="entry name" value="P-loop containing nucleotide triphosphate hydrolases"/>
    <property type="match status" value="1"/>
</dbReference>
<dbReference type="InterPro" id="IPR007694">
    <property type="entry name" value="DNA_helicase_DnaB-like_C"/>
</dbReference>
<accession>X1HK13</accession>
<keyword evidence="2" id="KW-0067">ATP-binding</keyword>
<evidence type="ECO:0000259" key="3">
    <source>
        <dbReference type="PROSITE" id="PS51199"/>
    </source>
</evidence>
<dbReference type="GO" id="GO:0003678">
    <property type="term" value="F:DNA helicase activity"/>
    <property type="evidence" value="ECO:0007669"/>
    <property type="project" value="InterPro"/>
</dbReference>
<sequence>MANDYTPEFQKLFLELMLHDHGLFSRVQNIYDPQNFDKSLREAADFIGEYANEYNGLPSVQVLEAATDTKFQVVDNYDDSHAEWFLDEFEQFTRKEALSRAILASADMIEEGDFDPVEKLITDAVRISLTRDMGTDYFRDPKARLLALRDNNGQVSTGWKGLDRKLYGGFNKGELNVFAGGSGSGKSLFMQNLACNWMEQGLNGVYITLELSEQLSAMRIDSMLAGVPS</sequence>